<comment type="caution">
    <text evidence="2">The sequence shown here is derived from an EMBL/GenBank/DDBJ whole genome shotgun (WGS) entry which is preliminary data.</text>
</comment>
<keyword evidence="1" id="KW-0812">Transmembrane</keyword>
<keyword evidence="3" id="KW-1185">Reference proteome</keyword>
<evidence type="ECO:0000313" key="2">
    <source>
        <dbReference type="EMBL" id="GAD74742.1"/>
    </source>
</evidence>
<reference evidence="2 3" key="1">
    <citation type="submission" date="2013-09" db="EMBL/GenBank/DDBJ databases">
        <title>Whole genome shotgun sequence of Vibrio azureus NBRC 104587.</title>
        <authorList>
            <person name="Isaki S."/>
            <person name="Hosoyama A."/>
            <person name="Numata M."/>
            <person name="Hashimoto M."/>
            <person name="Hosoyama Y."/>
            <person name="Tsuchikane K."/>
            <person name="Noguchi M."/>
            <person name="Hirakata S."/>
            <person name="Ichikawa N."/>
            <person name="Ohji S."/>
            <person name="Yamazoe A."/>
            <person name="Fujita N."/>
        </authorList>
    </citation>
    <scope>NUCLEOTIDE SEQUENCE [LARGE SCALE GENOMIC DNA]</scope>
    <source>
        <strain evidence="2 3">NBRC 104587</strain>
    </source>
</reference>
<keyword evidence="1" id="KW-0472">Membrane</keyword>
<gene>
    <name evidence="2" type="ORF">VAZ01S_014_00300</name>
</gene>
<dbReference type="Proteomes" id="UP000016567">
    <property type="component" value="Unassembled WGS sequence"/>
</dbReference>
<name>U3AN68_9VIBR</name>
<keyword evidence="1" id="KW-1133">Transmembrane helix</keyword>
<accession>U3AN68</accession>
<feature type="transmembrane region" description="Helical" evidence="1">
    <location>
        <begin position="176"/>
        <end position="199"/>
    </location>
</feature>
<dbReference type="AlphaFoldDB" id="U3AN68"/>
<dbReference type="EMBL" id="BATL01000014">
    <property type="protein sequence ID" value="GAD74742.1"/>
    <property type="molecule type" value="Genomic_DNA"/>
</dbReference>
<dbReference type="RefSeq" id="WP_021708522.1">
    <property type="nucleotide sequence ID" value="NZ_BAOB01000069.1"/>
</dbReference>
<feature type="transmembrane region" description="Helical" evidence="1">
    <location>
        <begin position="89"/>
        <end position="112"/>
    </location>
</feature>
<dbReference type="eggNOG" id="ENOG502ZU92">
    <property type="taxonomic scope" value="Bacteria"/>
</dbReference>
<sequence length="343" mass="40988">MTSKIGWVEYGNKAADNDWNERWADTLMIESRNKNKPFRSIRHSKRFIELREWINDRVTLDAYDNPRNTITLVDDTTLAISSSFHKARFFYLAPWILGVWLFLFYICSTSFWPSDGEIEYANYRLELKKERIERGIKIDKNDFIYHESMLGNDGKSSLLEYINAIRNYGTEGSKKWLYIDMILALILLVLSVGSTILFLRFPRVADIYFDRRRQVVYTWSFGKVLACHFENLGYREVSLGLYFVFYAKHKKKQYWFKDCMVQPTGRIHFNSEDDNTELMAIIFNFMDKGKSAVITGDRFECEPDKYYRYYLRVDEKPENFEQQLAELLKRDHELPELYTKHLF</sequence>
<dbReference type="OrthoDB" id="5873227at2"/>
<protein>
    <submittedName>
        <fullName evidence="2">Uncharacterized protein</fullName>
    </submittedName>
</protein>
<evidence type="ECO:0000313" key="3">
    <source>
        <dbReference type="Proteomes" id="UP000016567"/>
    </source>
</evidence>
<evidence type="ECO:0000256" key="1">
    <source>
        <dbReference type="SAM" id="Phobius"/>
    </source>
</evidence>
<dbReference type="STRING" id="1219077.VAZ01S_014_00300"/>
<proteinExistence type="predicted"/>
<organism evidence="2 3">
    <name type="scientific">Vibrio azureus NBRC 104587</name>
    <dbReference type="NCBI Taxonomy" id="1219077"/>
    <lineage>
        <taxon>Bacteria</taxon>
        <taxon>Pseudomonadati</taxon>
        <taxon>Pseudomonadota</taxon>
        <taxon>Gammaproteobacteria</taxon>
        <taxon>Vibrionales</taxon>
        <taxon>Vibrionaceae</taxon>
        <taxon>Vibrio</taxon>
    </lineage>
</organism>